<proteinExistence type="predicted"/>
<gene>
    <name evidence="1" type="ORF">RMONA_06215</name>
</gene>
<sequence length="42" mass="4821">MFWINFIHSSTKISDLDISGIFFDNVNVPALSSFVKNTNRML</sequence>
<name>A0A0B7J091_9RICK</name>
<evidence type="ECO:0000313" key="2">
    <source>
        <dbReference type="Proteomes" id="UP000018149"/>
    </source>
</evidence>
<protein>
    <submittedName>
        <fullName evidence="1">Uncharacterized protein</fullName>
    </submittedName>
</protein>
<dbReference type="AlphaFoldDB" id="A0A0B7J091"/>
<keyword evidence="2" id="KW-1185">Reference proteome</keyword>
<dbReference type="HOGENOM" id="CLU_3257146_0_0_5"/>
<reference evidence="1 2" key="1">
    <citation type="submission" date="2015-01" db="EMBL/GenBank/DDBJ databases">
        <title>Draft genome sequence of Rickettsia monacensis strain IrR/Munich.</title>
        <authorList>
            <person name="Felsheim R.F."/>
            <person name="Johnson S.L."/>
            <person name="Kurtti T.J."/>
            <person name="Munderloh U.G."/>
        </authorList>
    </citation>
    <scope>NUCLEOTIDE SEQUENCE [LARGE SCALE GENOMIC DNA]</scope>
    <source>
        <strain evidence="1 2">IrR/Munich</strain>
    </source>
</reference>
<organism evidence="1 2">
    <name type="scientific">Rickettsia monacensis</name>
    <dbReference type="NCBI Taxonomy" id="109232"/>
    <lineage>
        <taxon>Bacteria</taxon>
        <taxon>Pseudomonadati</taxon>
        <taxon>Pseudomonadota</taxon>
        <taxon>Alphaproteobacteria</taxon>
        <taxon>Rickettsiales</taxon>
        <taxon>Rickettsiaceae</taxon>
        <taxon>Rickettsieae</taxon>
        <taxon>Rickettsia</taxon>
        <taxon>spotted fever group</taxon>
    </lineage>
</organism>
<dbReference type="STRING" id="109232.RMONA_06215"/>
<accession>A0A0B7J091</accession>
<dbReference type="KEGG" id="rmc:RMONA_06215"/>
<evidence type="ECO:0000313" key="1">
    <source>
        <dbReference type="EMBL" id="CEO17602.1"/>
    </source>
</evidence>
<dbReference type="Proteomes" id="UP000018149">
    <property type="component" value="Chromosome I"/>
</dbReference>
<dbReference type="RefSeq" id="WP_023508259.1">
    <property type="nucleotide sequence ID" value="NZ_LN794217.1"/>
</dbReference>
<dbReference type="EMBL" id="LN794217">
    <property type="protein sequence ID" value="CEO17602.1"/>
    <property type="molecule type" value="Genomic_DNA"/>
</dbReference>